<accession>A0A918X8N4</accession>
<dbReference type="EMBL" id="BMVC01000029">
    <property type="protein sequence ID" value="GHD18300.1"/>
    <property type="molecule type" value="Genomic_DNA"/>
</dbReference>
<sequence>MTKDGRPAWHANPSEWHARQTYGGRPASDEFCVTGFLPSPTRPAFGLRELLMECATAPTAPLWNNSLGTGPVGYDSAFLGTAVPVRCVLHLAGALATAGRDAQLRLETLDPGRRAVIVHERRRFSLALVCAGLDELCRHPGCDFPAPHPQIVFCDEHLADCSTATLTKMARGWGLSQNPDDSLGRREGSPEAELIARAAGAAGACDSVIAVLVDTVFPQHTSQPGNEDWALCRARERERHRLTRIGQAEAQRIRRAAGQCATCGSALSVQVPAGFPPQFCSVSCVSPPRHAQSQVRETKQTVRA</sequence>
<dbReference type="AlphaFoldDB" id="A0A918X8N4"/>
<evidence type="ECO:0000313" key="3">
    <source>
        <dbReference type="Proteomes" id="UP000638353"/>
    </source>
</evidence>
<reference evidence="2" key="1">
    <citation type="journal article" date="2014" name="Int. J. Syst. Evol. Microbiol.">
        <title>Complete genome sequence of Corynebacterium casei LMG S-19264T (=DSM 44701T), isolated from a smear-ripened cheese.</title>
        <authorList>
            <consortium name="US DOE Joint Genome Institute (JGI-PGF)"/>
            <person name="Walter F."/>
            <person name="Albersmeier A."/>
            <person name="Kalinowski J."/>
            <person name="Ruckert C."/>
        </authorList>
    </citation>
    <scope>NUCLEOTIDE SEQUENCE</scope>
    <source>
        <strain evidence="2">JCM 4637</strain>
    </source>
</reference>
<reference evidence="2" key="2">
    <citation type="submission" date="2020-09" db="EMBL/GenBank/DDBJ databases">
        <authorList>
            <person name="Sun Q."/>
            <person name="Ohkuma M."/>
        </authorList>
    </citation>
    <scope>NUCLEOTIDE SEQUENCE</scope>
    <source>
        <strain evidence="2">JCM 4637</strain>
    </source>
</reference>
<proteinExistence type="predicted"/>
<comment type="caution">
    <text evidence="2">The sequence shown here is derived from an EMBL/GenBank/DDBJ whole genome shotgun (WGS) entry which is preliminary data.</text>
</comment>
<organism evidence="2 3">
    <name type="scientific">Streptomyces finlayi</name>
    <dbReference type="NCBI Taxonomy" id="67296"/>
    <lineage>
        <taxon>Bacteria</taxon>
        <taxon>Bacillati</taxon>
        <taxon>Actinomycetota</taxon>
        <taxon>Actinomycetes</taxon>
        <taxon>Kitasatosporales</taxon>
        <taxon>Streptomycetaceae</taxon>
        <taxon>Streptomyces</taxon>
    </lineage>
</organism>
<dbReference type="Proteomes" id="UP000638353">
    <property type="component" value="Unassembled WGS sequence"/>
</dbReference>
<gene>
    <name evidence="2" type="ORF">GCM10010334_81010</name>
</gene>
<feature type="region of interest" description="Disordered" evidence="1">
    <location>
        <begin position="1"/>
        <end position="20"/>
    </location>
</feature>
<protein>
    <submittedName>
        <fullName evidence="2">Uncharacterized protein</fullName>
    </submittedName>
</protein>
<evidence type="ECO:0000256" key="1">
    <source>
        <dbReference type="SAM" id="MobiDB-lite"/>
    </source>
</evidence>
<name>A0A918X8N4_9ACTN</name>
<evidence type="ECO:0000313" key="2">
    <source>
        <dbReference type="EMBL" id="GHD18300.1"/>
    </source>
</evidence>